<name>A0AAV2QAG0_MEGNR</name>
<reference evidence="3 4" key="1">
    <citation type="submission" date="2024-05" db="EMBL/GenBank/DDBJ databases">
        <authorList>
            <person name="Wallberg A."/>
        </authorList>
    </citation>
    <scope>NUCLEOTIDE SEQUENCE [LARGE SCALE GENOMIC DNA]</scope>
</reference>
<sequence length="152" mass="17248">QAIVLVNSIPTPTPTDLEEYDSHIEGNYVFLGDLNSDYNEQYGVHGKIYEVNCTTIFVKDFSYDGSGIRVHWVVGNRTEIEKHSSNIIIPDETGSSDRILRSYDNETFYLSFPVNKSLLDVKWLSFFCTSFNLNLGSIILTNDYVCGSASYY</sequence>
<dbReference type="InterPro" id="IPR052126">
    <property type="entry name" value="Spindle_Org/Thrombomodulin"/>
</dbReference>
<keyword evidence="4" id="KW-1185">Reference proteome</keyword>
<keyword evidence="1" id="KW-0677">Repeat</keyword>
<dbReference type="PANTHER" id="PTHR24036:SF5">
    <property type="entry name" value="THROMBOMODULIN"/>
    <property type="match status" value="1"/>
</dbReference>
<dbReference type="EMBL" id="CAXKWB010004659">
    <property type="protein sequence ID" value="CAL4074676.1"/>
    <property type="molecule type" value="Genomic_DNA"/>
</dbReference>
<dbReference type="Proteomes" id="UP001497623">
    <property type="component" value="Unassembled WGS sequence"/>
</dbReference>
<protein>
    <recommendedName>
        <fullName evidence="2">DM13 domain-containing protein</fullName>
    </recommendedName>
</protein>
<dbReference type="SMART" id="SM00686">
    <property type="entry name" value="DM13"/>
    <property type="match status" value="1"/>
</dbReference>
<evidence type="ECO:0000259" key="2">
    <source>
        <dbReference type="PROSITE" id="PS51549"/>
    </source>
</evidence>
<feature type="domain" description="DM13" evidence="2">
    <location>
        <begin position="32"/>
        <end position="141"/>
    </location>
</feature>
<dbReference type="PANTHER" id="PTHR24036">
    <property type="entry name" value="SKELETOR-RELATED"/>
    <property type="match status" value="1"/>
</dbReference>
<proteinExistence type="predicted"/>
<accession>A0AAV2QAG0</accession>
<evidence type="ECO:0000313" key="4">
    <source>
        <dbReference type="Proteomes" id="UP001497623"/>
    </source>
</evidence>
<gene>
    <name evidence="3" type="ORF">MNOR_LOCUS9569</name>
</gene>
<comment type="caution">
    <text evidence="3">The sequence shown here is derived from an EMBL/GenBank/DDBJ whole genome shotgun (WGS) entry which is preliminary data.</text>
</comment>
<evidence type="ECO:0000256" key="1">
    <source>
        <dbReference type="ARBA" id="ARBA00022737"/>
    </source>
</evidence>
<dbReference type="Pfam" id="PF10517">
    <property type="entry name" value="DM13"/>
    <property type="match status" value="1"/>
</dbReference>
<dbReference type="InterPro" id="IPR019545">
    <property type="entry name" value="DM13_domain"/>
</dbReference>
<organism evidence="3 4">
    <name type="scientific">Meganyctiphanes norvegica</name>
    <name type="common">Northern krill</name>
    <name type="synonym">Thysanopoda norvegica</name>
    <dbReference type="NCBI Taxonomy" id="48144"/>
    <lineage>
        <taxon>Eukaryota</taxon>
        <taxon>Metazoa</taxon>
        <taxon>Ecdysozoa</taxon>
        <taxon>Arthropoda</taxon>
        <taxon>Crustacea</taxon>
        <taxon>Multicrustacea</taxon>
        <taxon>Malacostraca</taxon>
        <taxon>Eumalacostraca</taxon>
        <taxon>Eucarida</taxon>
        <taxon>Euphausiacea</taxon>
        <taxon>Euphausiidae</taxon>
        <taxon>Meganyctiphanes</taxon>
    </lineage>
</organism>
<evidence type="ECO:0000313" key="3">
    <source>
        <dbReference type="EMBL" id="CAL4074676.1"/>
    </source>
</evidence>
<dbReference type="AlphaFoldDB" id="A0AAV2QAG0"/>
<feature type="non-terminal residue" evidence="3">
    <location>
        <position position="1"/>
    </location>
</feature>
<dbReference type="PROSITE" id="PS51549">
    <property type="entry name" value="DM13"/>
    <property type="match status" value="1"/>
</dbReference>